<feature type="compositionally biased region" description="Low complexity" evidence="1">
    <location>
        <begin position="108"/>
        <end position="124"/>
    </location>
</feature>
<keyword evidence="2" id="KW-1133">Transmembrane helix</keyword>
<feature type="compositionally biased region" description="Low complexity" evidence="1">
    <location>
        <begin position="64"/>
        <end position="81"/>
    </location>
</feature>
<feature type="compositionally biased region" description="Low complexity" evidence="1">
    <location>
        <begin position="640"/>
        <end position="671"/>
    </location>
</feature>
<comment type="caution">
    <text evidence="3">The sequence shown here is derived from an EMBL/GenBank/DDBJ whole genome shotgun (WGS) entry which is preliminary data.</text>
</comment>
<feature type="compositionally biased region" description="Polar residues" evidence="1">
    <location>
        <begin position="125"/>
        <end position="135"/>
    </location>
</feature>
<keyword evidence="2" id="KW-0812">Transmembrane</keyword>
<dbReference type="AlphaFoldDB" id="A0A1G2EMN6"/>
<evidence type="ECO:0000313" key="3">
    <source>
        <dbReference type="EMBL" id="OGZ26641.1"/>
    </source>
</evidence>
<name>A0A1G2EMN6_9BACT</name>
<evidence type="ECO:0000256" key="2">
    <source>
        <dbReference type="SAM" id="Phobius"/>
    </source>
</evidence>
<feature type="region of interest" description="Disordered" evidence="1">
    <location>
        <begin position="628"/>
        <end position="671"/>
    </location>
</feature>
<feature type="compositionally biased region" description="Low complexity" evidence="1">
    <location>
        <begin position="44"/>
        <end position="54"/>
    </location>
</feature>
<dbReference type="EMBL" id="MHMM01000018">
    <property type="protein sequence ID" value="OGZ26641.1"/>
    <property type="molecule type" value="Genomic_DNA"/>
</dbReference>
<evidence type="ECO:0000256" key="1">
    <source>
        <dbReference type="SAM" id="MobiDB-lite"/>
    </source>
</evidence>
<protein>
    <submittedName>
        <fullName evidence="3">Uncharacterized protein</fullName>
    </submittedName>
</protein>
<feature type="region of interest" description="Disordered" evidence="1">
    <location>
        <begin position="43"/>
        <end position="157"/>
    </location>
</feature>
<evidence type="ECO:0000313" key="4">
    <source>
        <dbReference type="Proteomes" id="UP000177740"/>
    </source>
</evidence>
<feature type="compositionally biased region" description="Low complexity" evidence="1">
    <location>
        <begin position="136"/>
        <end position="146"/>
    </location>
</feature>
<reference evidence="3 4" key="1">
    <citation type="journal article" date="2016" name="Nat. Commun.">
        <title>Thousands of microbial genomes shed light on interconnected biogeochemical processes in an aquifer system.</title>
        <authorList>
            <person name="Anantharaman K."/>
            <person name="Brown C.T."/>
            <person name="Hug L.A."/>
            <person name="Sharon I."/>
            <person name="Castelle C.J."/>
            <person name="Probst A.J."/>
            <person name="Thomas B.C."/>
            <person name="Singh A."/>
            <person name="Wilkins M.J."/>
            <person name="Karaoz U."/>
            <person name="Brodie E.L."/>
            <person name="Williams K.H."/>
            <person name="Hubbard S.S."/>
            <person name="Banfield J.F."/>
        </authorList>
    </citation>
    <scope>NUCLEOTIDE SEQUENCE [LARGE SCALE GENOMIC DNA]</scope>
</reference>
<dbReference type="Proteomes" id="UP000177740">
    <property type="component" value="Unassembled WGS sequence"/>
</dbReference>
<sequence length="754" mass="77574">MKKIRKNIKKILTVYLVGMLFVLGNARYTYGFPVAPTAPTYEGTEPVAPEVPSEPVTPPEEPTAPEAPVSPEVPTAPEAPVYDSEPSDTEDPAVNDEAGSDPLPEESVAAPETSTPTETPPAVSGTNIAPSIQSTGGEESSGSMGSAVIATGDADNTGTIINSGAENYLTVGEDGYDGGITITSSGNGSNSVNNGSLIVDESTATSQVNTTNVVNNMNSVSNSGSNEASENMGDAEIVTGDANVTGTIVNSVNTNVDGIMVSEFNIVDDHIGDIILDFSSECISGCGDGEDITLANTDNGSDSVNTTGLEVNTNDITFQQNDANIENNMILEANTGENEAEKNMGGVTIATGDANVEASIINFVNNNIAGDVVYAVVNIFGDLVGDIIIPEALLNACCGGSDITLANSGNGTDSVNTVNADIDNSQLIEQFNNAVIDNNLIFDANTGDNELSKVMGGDTGVTTGNAEIVTKVLNIANTNIIGGNAWLVIVNEAGKWIGKILGGDGTNLAGSEGFEFIVNDAGDVLAVNSGNGADSTNTTNLAVNNNETFTQINNANIVNNVKLSANTGGNEAEKNMNGSEIVTGDAKIVANIVNFVNNNIIGQGKLFVTVVNVFGSWLGDLVTPGHEKNVADESGTGGVSEPTASSGSTAGSTSNSSGNSSDPSDSSPSDENSVPVIAAGYIFNKARVLGRSIILSEETEGDSLLAEDSADMEAVSEALGKKSVKINLAYGLFLIPLALGYLIIRRRRLLLLNE</sequence>
<proteinExistence type="predicted"/>
<gene>
    <name evidence="3" type="ORF">A2365_00940</name>
</gene>
<keyword evidence="2" id="KW-0472">Membrane</keyword>
<feature type="compositionally biased region" description="Acidic residues" evidence="1">
    <location>
        <begin position="85"/>
        <end position="94"/>
    </location>
</feature>
<organism evidence="3 4">
    <name type="scientific">Candidatus Nealsonbacteria bacterium RIFOXYB1_FULL_40_15</name>
    <dbReference type="NCBI Taxonomy" id="1801677"/>
    <lineage>
        <taxon>Bacteria</taxon>
        <taxon>Candidatus Nealsoniibacteriota</taxon>
    </lineage>
</organism>
<dbReference type="STRING" id="1801677.A2365_00940"/>
<accession>A0A1G2EMN6</accession>
<feature type="transmembrane region" description="Helical" evidence="2">
    <location>
        <begin position="726"/>
        <end position="744"/>
    </location>
</feature>